<dbReference type="EMBL" id="WJBC01000011">
    <property type="protein sequence ID" value="MBC3804579.1"/>
    <property type="molecule type" value="Genomic_DNA"/>
</dbReference>
<accession>A0ABR6WVC5</accession>
<evidence type="ECO:0000313" key="1">
    <source>
        <dbReference type="EMBL" id="MBC3804579.1"/>
    </source>
</evidence>
<organism evidence="1 2">
    <name type="scientific">Acetobacterium fimetarium</name>
    <dbReference type="NCBI Taxonomy" id="52691"/>
    <lineage>
        <taxon>Bacteria</taxon>
        <taxon>Bacillati</taxon>
        <taxon>Bacillota</taxon>
        <taxon>Clostridia</taxon>
        <taxon>Eubacteriales</taxon>
        <taxon>Eubacteriaceae</taxon>
        <taxon>Acetobacterium</taxon>
    </lineage>
</organism>
<keyword evidence="2" id="KW-1185">Reference proteome</keyword>
<name>A0ABR6WVC5_9FIRM</name>
<proteinExistence type="predicted"/>
<evidence type="ECO:0000313" key="2">
    <source>
        <dbReference type="Proteomes" id="UP000603234"/>
    </source>
</evidence>
<evidence type="ECO:0008006" key="3">
    <source>
        <dbReference type="Google" id="ProtNLM"/>
    </source>
</evidence>
<sequence>MLKPVKYIELKNGQLMQQPDLEIDIDIPLEDETIRGFLLVKYSGRRLYMNKDQIASIEVIEQVKKPRYSFD</sequence>
<reference evidence="1 2" key="1">
    <citation type="journal article" date="2020" name="mSystems">
        <title>Defining Genomic and Predicted Metabolic Features of the Acetobacterium Genus.</title>
        <authorList>
            <person name="Ross D.E."/>
            <person name="Marshall C.W."/>
            <person name="Gulliver D."/>
            <person name="May H.D."/>
            <person name="Norman R.S."/>
        </authorList>
    </citation>
    <scope>NUCLEOTIDE SEQUENCE [LARGE SCALE GENOMIC DNA]</scope>
    <source>
        <strain evidence="1 2">DSM 8238</strain>
    </source>
</reference>
<dbReference type="RefSeq" id="WP_186842461.1">
    <property type="nucleotide sequence ID" value="NZ_WJBC01000011.1"/>
</dbReference>
<gene>
    <name evidence="1" type="ORF">GH808_09065</name>
</gene>
<dbReference type="Proteomes" id="UP000603234">
    <property type="component" value="Unassembled WGS sequence"/>
</dbReference>
<comment type="caution">
    <text evidence="1">The sequence shown here is derived from an EMBL/GenBank/DDBJ whole genome shotgun (WGS) entry which is preliminary data.</text>
</comment>
<protein>
    <recommendedName>
        <fullName evidence="3">DUF2283 domain-containing protein</fullName>
    </recommendedName>
</protein>